<protein>
    <submittedName>
        <fullName evidence="1">Uncharacterized protein</fullName>
    </submittedName>
</protein>
<dbReference type="EMBL" id="AYYE01001216">
    <property type="protein sequence ID" value="ETK06141.1"/>
    <property type="molecule type" value="Genomic_DNA"/>
</dbReference>
<dbReference type="Proteomes" id="UP000034982">
    <property type="component" value="Unassembled WGS sequence"/>
</dbReference>
<comment type="caution">
    <text evidence="1">The sequence shown here is derived from an EMBL/GenBank/DDBJ whole genome shotgun (WGS) entry which is preliminary data.</text>
</comment>
<evidence type="ECO:0000313" key="1">
    <source>
        <dbReference type="EMBL" id="ETK06141.1"/>
    </source>
</evidence>
<sequence>MKIGVVLAFIIAGIMLELLRRQPSQLLIIKMHVLGVLI</sequence>
<proteinExistence type="predicted"/>
<name>W2CI35_9BACT</name>
<reference evidence="1 2" key="1">
    <citation type="submission" date="2013-11" db="EMBL/GenBank/DDBJ databases">
        <title>Single cell genomics of uncultured Tannerella BU063 (oral taxon 286).</title>
        <authorList>
            <person name="Beall C.J."/>
            <person name="Campbell A.G."/>
            <person name="Griffen A.L."/>
            <person name="Podar M."/>
            <person name="Leys E.J."/>
        </authorList>
    </citation>
    <scope>NUCLEOTIDE SEQUENCE [LARGE SCALE GENOMIC DNA]</scope>
    <source>
        <strain evidence="1">Cell 1/3</strain>
    </source>
</reference>
<accession>W2CI35</accession>
<evidence type="ECO:0000313" key="2">
    <source>
        <dbReference type="Proteomes" id="UP000034982"/>
    </source>
</evidence>
<gene>
    <name evidence="1" type="ORF">T230_14060</name>
</gene>
<dbReference type="AlphaFoldDB" id="W2CI35"/>
<organism evidence="1 2">
    <name type="scientific">Tannerella sp. oral taxon BU063 isolate Cell 1/3</name>
    <dbReference type="NCBI Taxonomy" id="1411022"/>
    <lineage>
        <taxon>Bacteria</taxon>
        <taxon>Pseudomonadati</taxon>
        <taxon>Bacteroidota</taxon>
        <taxon>Bacteroidia</taxon>
        <taxon>Bacteroidales</taxon>
        <taxon>Tannerellaceae</taxon>
        <taxon>Tannerella</taxon>
    </lineage>
</organism>